<protein>
    <submittedName>
        <fullName evidence="3">Uncharacterized protein</fullName>
    </submittedName>
</protein>
<proteinExistence type="predicted"/>
<organism evidence="3 4">
    <name type="scientific">Adineta ricciae</name>
    <name type="common">Rotifer</name>
    <dbReference type="NCBI Taxonomy" id="249248"/>
    <lineage>
        <taxon>Eukaryota</taxon>
        <taxon>Metazoa</taxon>
        <taxon>Spiralia</taxon>
        <taxon>Gnathifera</taxon>
        <taxon>Rotifera</taxon>
        <taxon>Eurotatoria</taxon>
        <taxon>Bdelloidea</taxon>
        <taxon>Adinetida</taxon>
        <taxon>Adinetidae</taxon>
        <taxon>Adineta</taxon>
    </lineage>
</organism>
<evidence type="ECO:0000313" key="3">
    <source>
        <dbReference type="EMBL" id="CAF1564391.1"/>
    </source>
</evidence>
<keyword evidence="1" id="KW-0472">Membrane</keyword>
<dbReference type="EMBL" id="CAJNOR010005487">
    <property type="protein sequence ID" value="CAF1564391.1"/>
    <property type="molecule type" value="Genomic_DNA"/>
</dbReference>
<evidence type="ECO:0000313" key="4">
    <source>
        <dbReference type="Proteomes" id="UP000663828"/>
    </source>
</evidence>
<feature type="signal peptide" evidence="2">
    <location>
        <begin position="1"/>
        <end position="19"/>
    </location>
</feature>
<dbReference type="AlphaFoldDB" id="A0A815Y155"/>
<evidence type="ECO:0000256" key="2">
    <source>
        <dbReference type="SAM" id="SignalP"/>
    </source>
</evidence>
<comment type="caution">
    <text evidence="3">The sequence shown here is derived from an EMBL/GenBank/DDBJ whole genome shotgun (WGS) entry which is preliminary data.</text>
</comment>
<feature type="chain" id="PRO_5032747049" evidence="2">
    <location>
        <begin position="20"/>
        <end position="305"/>
    </location>
</feature>
<name>A0A815Y155_ADIRI</name>
<evidence type="ECO:0000256" key="1">
    <source>
        <dbReference type="SAM" id="Phobius"/>
    </source>
</evidence>
<reference evidence="3" key="1">
    <citation type="submission" date="2021-02" db="EMBL/GenBank/DDBJ databases">
        <authorList>
            <person name="Nowell W R."/>
        </authorList>
    </citation>
    <scope>NUCLEOTIDE SEQUENCE</scope>
</reference>
<keyword evidence="1" id="KW-0812">Transmembrane</keyword>
<keyword evidence="1" id="KW-1133">Transmembrane helix</keyword>
<keyword evidence="2" id="KW-0732">Signal</keyword>
<gene>
    <name evidence="3" type="ORF">XAT740_LOCUS43900</name>
</gene>
<accession>A0A815Y155</accession>
<dbReference type="Proteomes" id="UP000663828">
    <property type="component" value="Unassembled WGS sequence"/>
</dbReference>
<feature type="transmembrane region" description="Helical" evidence="1">
    <location>
        <begin position="268"/>
        <end position="292"/>
    </location>
</feature>
<sequence>MKLFYSLLIFLLRISQYQFQSLSCRTNCSDDQCWREALTYRSSELVEQLFSFGSLTVHVDTFLRKHPDELNDTMKFLDEPLQNYLVNESKDSHLPIDLFTATKQHLVNACQNLTLTAIKDISELPSLTCSTRTCAGDILNYTVLFIVATTRTCNTKYGTMNCWQSTIDGFTYGLSTTMVDYCQVTLQLSQIKDEKQKLLWYNTSRDILTEQINAYNLDKMDRQLSKHDVEQIATTLLNKCFNSPLTISSPQPTCPSCSKDEKRSIKQWNLICLISLTISVLLIFAIIVMYTFQTKSTYRSYQSIG</sequence>
<keyword evidence="4" id="KW-1185">Reference proteome</keyword>